<dbReference type="EMBL" id="JAYKXP010000001">
    <property type="protein sequence ID" value="KAK7062714.1"/>
    <property type="molecule type" value="Genomic_DNA"/>
</dbReference>
<name>A0AAW0EFK1_9AGAR</name>
<dbReference type="SUPFAM" id="SSF48464">
    <property type="entry name" value="ENTH/VHS domain"/>
    <property type="match status" value="1"/>
</dbReference>
<accession>A0AAW0EFK1</accession>
<evidence type="ECO:0000313" key="3">
    <source>
        <dbReference type="Proteomes" id="UP001383192"/>
    </source>
</evidence>
<comment type="caution">
    <text evidence="2">The sequence shown here is derived from an EMBL/GenBank/DDBJ whole genome shotgun (WGS) entry which is preliminary data.</text>
</comment>
<dbReference type="GO" id="GO:0007034">
    <property type="term" value="P:vacuolar transport"/>
    <property type="evidence" value="ECO:0007669"/>
    <property type="project" value="UniProtKB-ARBA"/>
</dbReference>
<dbReference type="GO" id="GO:0016192">
    <property type="term" value="P:vesicle-mediated transport"/>
    <property type="evidence" value="ECO:0007669"/>
    <property type="project" value="UniProtKB-ARBA"/>
</dbReference>
<protein>
    <recommendedName>
        <fullName evidence="1">VHS domain-containing protein</fullName>
    </recommendedName>
</protein>
<dbReference type="Gene3D" id="1.25.40.90">
    <property type="match status" value="1"/>
</dbReference>
<organism evidence="2 3">
    <name type="scientific">Paramarasmius palmivorus</name>
    <dbReference type="NCBI Taxonomy" id="297713"/>
    <lineage>
        <taxon>Eukaryota</taxon>
        <taxon>Fungi</taxon>
        <taxon>Dikarya</taxon>
        <taxon>Basidiomycota</taxon>
        <taxon>Agaricomycotina</taxon>
        <taxon>Agaricomycetes</taxon>
        <taxon>Agaricomycetidae</taxon>
        <taxon>Agaricales</taxon>
        <taxon>Marasmiineae</taxon>
        <taxon>Marasmiaceae</taxon>
        <taxon>Paramarasmius</taxon>
    </lineage>
</organism>
<dbReference type="PROSITE" id="PS50179">
    <property type="entry name" value="VHS"/>
    <property type="match status" value="1"/>
</dbReference>
<feature type="domain" description="VHS" evidence="1">
    <location>
        <begin position="34"/>
        <end position="80"/>
    </location>
</feature>
<dbReference type="AlphaFoldDB" id="A0AAW0EFK1"/>
<gene>
    <name evidence="2" type="ORF">VNI00_000202</name>
</gene>
<proteinExistence type="predicted"/>
<dbReference type="GO" id="GO:0035091">
    <property type="term" value="F:phosphatidylinositol binding"/>
    <property type="evidence" value="ECO:0007669"/>
    <property type="project" value="InterPro"/>
</dbReference>
<dbReference type="InterPro" id="IPR008942">
    <property type="entry name" value="ENTH_VHS"/>
</dbReference>
<dbReference type="Proteomes" id="UP001383192">
    <property type="component" value="Unassembled WGS sequence"/>
</dbReference>
<evidence type="ECO:0000259" key="1">
    <source>
        <dbReference type="PROSITE" id="PS50179"/>
    </source>
</evidence>
<keyword evidence="3" id="KW-1185">Reference proteome</keyword>
<dbReference type="InterPro" id="IPR002014">
    <property type="entry name" value="VHS_dom"/>
</dbReference>
<sequence>MRREPIEGKGEESQGEVTKIIGVHHYYLTVTGREDWRLVLDVCRGASSDEVLAKEAVCALSRQLMSGRPVAQLHATRVRS</sequence>
<reference evidence="2 3" key="1">
    <citation type="submission" date="2024-01" db="EMBL/GenBank/DDBJ databases">
        <title>A draft genome for a cacao thread blight-causing isolate of Paramarasmius palmivorus.</title>
        <authorList>
            <person name="Baruah I.K."/>
            <person name="Bukari Y."/>
            <person name="Amoako-Attah I."/>
            <person name="Meinhardt L.W."/>
            <person name="Bailey B.A."/>
            <person name="Cohen S.P."/>
        </authorList>
    </citation>
    <scope>NUCLEOTIDE SEQUENCE [LARGE SCALE GENOMIC DNA]</scope>
    <source>
        <strain evidence="2 3">GH-12</strain>
    </source>
</reference>
<evidence type="ECO:0000313" key="2">
    <source>
        <dbReference type="EMBL" id="KAK7062714.1"/>
    </source>
</evidence>
<dbReference type="GO" id="GO:0043130">
    <property type="term" value="F:ubiquitin binding"/>
    <property type="evidence" value="ECO:0007669"/>
    <property type="project" value="InterPro"/>
</dbReference>